<dbReference type="EMBL" id="DF968181">
    <property type="protein sequence ID" value="GAP40135.1"/>
    <property type="molecule type" value="Genomic_DNA"/>
</dbReference>
<dbReference type="PANTHER" id="PTHR43163:SF6">
    <property type="entry name" value="DIPEPTIDE TRANSPORT SYSTEM PERMEASE PROTEIN DPPB-RELATED"/>
    <property type="match status" value="1"/>
</dbReference>
<dbReference type="InterPro" id="IPR000515">
    <property type="entry name" value="MetI-like"/>
</dbReference>
<dbReference type="Pfam" id="PF00528">
    <property type="entry name" value="BPD_transp_1"/>
    <property type="match status" value="1"/>
</dbReference>
<dbReference type="AlphaFoldDB" id="A0A0S7BPG0"/>
<dbReference type="GO" id="GO:0005886">
    <property type="term" value="C:plasma membrane"/>
    <property type="evidence" value="ECO:0007669"/>
    <property type="project" value="UniProtKB-SubCell"/>
</dbReference>
<dbReference type="STRING" id="1678840.ATC1_13101"/>
<feature type="transmembrane region" description="Helical" evidence="7">
    <location>
        <begin position="9"/>
        <end position="30"/>
    </location>
</feature>
<proteinExistence type="inferred from homology"/>
<feature type="transmembrane region" description="Helical" evidence="7">
    <location>
        <begin position="133"/>
        <end position="155"/>
    </location>
</feature>
<dbReference type="SUPFAM" id="SSF161098">
    <property type="entry name" value="MetI-like"/>
    <property type="match status" value="1"/>
</dbReference>
<dbReference type="InterPro" id="IPR045621">
    <property type="entry name" value="BPD_transp_1_N"/>
</dbReference>
<evidence type="ECO:0000256" key="3">
    <source>
        <dbReference type="ARBA" id="ARBA00022475"/>
    </source>
</evidence>
<feature type="domain" description="ABC transmembrane type-1" evidence="8">
    <location>
        <begin position="95"/>
        <end position="328"/>
    </location>
</feature>
<evidence type="ECO:0000313" key="9">
    <source>
        <dbReference type="EMBL" id="GAP40135.1"/>
    </source>
</evidence>
<evidence type="ECO:0000256" key="4">
    <source>
        <dbReference type="ARBA" id="ARBA00022692"/>
    </source>
</evidence>
<dbReference type="Pfam" id="PF19300">
    <property type="entry name" value="BPD_transp_1_N"/>
    <property type="match status" value="1"/>
</dbReference>
<dbReference type="OrthoDB" id="9772184at2"/>
<dbReference type="RefSeq" id="WP_062279174.1">
    <property type="nucleotide sequence ID" value="NZ_DF968181.1"/>
</dbReference>
<dbReference type="PROSITE" id="PS50928">
    <property type="entry name" value="ABC_TM1"/>
    <property type="match status" value="1"/>
</dbReference>
<dbReference type="PATRIC" id="fig|1678840.3.peg.1320"/>
<sequence>MTKFILRRVLLGIIVLLGVAFITFFVARVVPSNPAAKWAGPRANQEQIAKATIELGLDKPLLVQFGKYLTDLIQGNLGHSLRTRRPITQELLESLPATVELVLLSTIAAVFIGIPLGVISAKRKDKMIDHFSRLFSIGAVSLPTFWIGLILQLFFFRILDIFPMGGQLSTEIKILMDIPKITGFLMFDCLITGNFTIFFDALWHIVLPGITIALYPIGLVARMTRSAMLEILNEDYITAARSYGLKEKTVLWSYALKNSIGPTSTVVALSIGYTLVNTFLTESIFTWPGIGSYISSAVIGNDYPAIMGVTIFSAFSYVLLNLAADIIIALDPRVRT</sequence>
<evidence type="ECO:0000313" key="10">
    <source>
        <dbReference type="Proteomes" id="UP000053370"/>
    </source>
</evidence>
<feature type="transmembrane region" description="Helical" evidence="7">
    <location>
        <begin position="305"/>
        <end position="330"/>
    </location>
</feature>
<dbReference type="InterPro" id="IPR035906">
    <property type="entry name" value="MetI-like_sf"/>
</dbReference>
<dbReference type="PANTHER" id="PTHR43163">
    <property type="entry name" value="DIPEPTIDE TRANSPORT SYSTEM PERMEASE PROTEIN DPPB-RELATED"/>
    <property type="match status" value="1"/>
</dbReference>
<evidence type="ECO:0000256" key="5">
    <source>
        <dbReference type="ARBA" id="ARBA00022989"/>
    </source>
</evidence>
<keyword evidence="2 7" id="KW-0813">Transport</keyword>
<dbReference type="Gene3D" id="1.10.3720.10">
    <property type="entry name" value="MetI-like"/>
    <property type="match status" value="1"/>
</dbReference>
<evidence type="ECO:0000256" key="7">
    <source>
        <dbReference type="RuleBase" id="RU363032"/>
    </source>
</evidence>
<comment type="subcellular location">
    <subcellularLocation>
        <location evidence="1 7">Cell membrane</location>
        <topology evidence="1 7">Multi-pass membrane protein</topology>
    </subcellularLocation>
</comment>
<reference evidence="9" key="1">
    <citation type="journal article" date="2015" name="Genome Announc.">
        <title>Draft Genome Sequence of Anaerolineae Strain TC1, a Novel Isolate from a Methanogenic Wastewater Treatment System.</title>
        <authorList>
            <person name="Matsuura N."/>
            <person name="Tourlousse D.M."/>
            <person name="Sun L."/>
            <person name="Toyonaga M."/>
            <person name="Kuroda K."/>
            <person name="Ohashi A."/>
            <person name="Cruz R."/>
            <person name="Yamaguchi T."/>
            <person name="Sekiguchi Y."/>
        </authorList>
    </citation>
    <scope>NUCLEOTIDE SEQUENCE [LARGE SCALE GENOMIC DNA]</scope>
    <source>
        <strain evidence="9">TC1</strain>
    </source>
</reference>
<dbReference type="Proteomes" id="UP000053370">
    <property type="component" value="Unassembled WGS sequence"/>
</dbReference>
<protein>
    <submittedName>
        <fullName evidence="9">ABC-type dipeptide/oligopeptide/nickel transport system, permease component</fullName>
    </submittedName>
</protein>
<gene>
    <name evidence="9" type="ORF">ATC1_13101</name>
</gene>
<evidence type="ECO:0000259" key="8">
    <source>
        <dbReference type="PROSITE" id="PS50928"/>
    </source>
</evidence>
<accession>A0A0S7BPG0</accession>
<dbReference type="CDD" id="cd06261">
    <property type="entry name" value="TM_PBP2"/>
    <property type="match status" value="1"/>
</dbReference>
<feature type="transmembrane region" description="Helical" evidence="7">
    <location>
        <begin position="266"/>
        <end position="285"/>
    </location>
</feature>
<evidence type="ECO:0000256" key="1">
    <source>
        <dbReference type="ARBA" id="ARBA00004651"/>
    </source>
</evidence>
<evidence type="ECO:0000256" key="2">
    <source>
        <dbReference type="ARBA" id="ARBA00022448"/>
    </source>
</evidence>
<comment type="similarity">
    <text evidence="7">Belongs to the binding-protein-dependent transport system permease family.</text>
</comment>
<keyword evidence="6 7" id="KW-0472">Membrane</keyword>
<feature type="transmembrane region" description="Helical" evidence="7">
    <location>
        <begin position="201"/>
        <end position="221"/>
    </location>
</feature>
<feature type="transmembrane region" description="Helical" evidence="7">
    <location>
        <begin position="101"/>
        <end position="121"/>
    </location>
</feature>
<keyword evidence="3" id="KW-1003">Cell membrane</keyword>
<keyword evidence="4 7" id="KW-0812">Transmembrane</keyword>
<organism evidence="9">
    <name type="scientific">Flexilinea flocculi</name>
    <dbReference type="NCBI Taxonomy" id="1678840"/>
    <lineage>
        <taxon>Bacteria</taxon>
        <taxon>Bacillati</taxon>
        <taxon>Chloroflexota</taxon>
        <taxon>Anaerolineae</taxon>
        <taxon>Anaerolineales</taxon>
        <taxon>Anaerolineaceae</taxon>
        <taxon>Flexilinea</taxon>
    </lineage>
</organism>
<name>A0A0S7BPG0_9CHLR</name>
<evidence type="ECO:0000256" key="6">
    <source>
        <dbReference type="ARBA" id="ARBA00023136"/>
    </source>
</evidence>
<keyword evidence="5 7" id="KW-1133">Transmembrane helix</keyword>
<keyword evidence="10" id="KW-1185">Reference proteome</keyword>
<dbReference type="GO" id="GO:0071916">
    <property type="term" value="F:dipeptide transmembrane transporter activity"/>
    <property type="evidence" value="ECO:0007669"/>
    <property type="project" value="TreeGrafter"/>
</dbReference>